<dbReference type="InterPro" id="IPR001128">
    <property type="entry name" value="Cyt_P450"/>
</dbReference>
<keyword evidence="4 8" id="KW-0479">Metal-binding</keyword>
<dbReference type="PANTHER" id="PTHR46206">
    <property type="entry name" value="CYTOCHROME P450"/>
    <property type="match status" value="1"/>
</dbReference>
<gene>
    <name evidence="11" type="ORF">D0861_01871</name>
</gene>
<evidence type="ECO:0000313" key="12">
    <source>
        <dbReference type="Proteomes" id="UP000268823"/>
    </source>
</evidence>
<sequence>MWIHMRARQASDVKDLIQAAASKGQKDSVEASNMAVTHEILHLLQTLPISVQLITGAILFSVVAFIYSTLSNERPLPGFPVISLSEQGLGPKASWFKFGKQTILKGLEQTKGPFQILTGTGPKIVVPNRFADELKGLDELDFNMALAKDFFADYPGFEPFAQGLHDDNLVQETIRVKLTQSLGLVTYDLVDETTASIHDIFGEDKNWHSTQLKQGILDMVARLSSRVFLGQDLCRNEQWLHIAKNYTVDSFIAARSLRLVPSILRPVVHWFIPHCIRARKEYADANKLIMPEIERRKERAQKAIAAGSKPPKTADTIGWMYEIARGRQVDYVAAQLSLTLAAVHTTTEAIATAMLDIIEQPEVLQALRQEVADVVGEQGWSKTAMYKLRLMDSFLKESQRFHPPNFTSMERLVKSNVQLSDGTVLPAGARIMVAPRYMDPDVYEEPLKFDAYRFLREREKPGQVNAWQHVTTSAQHLGFGHGQHACPGRFFASNEIKISLAHLLLKYDWKADPTDKTSEMQFEGNFMTDPNVKVQLRRRAEEVRLDI</sequence>
<evidence type="ECO:0000313" key="11">
    <source>
        <dbReference type="EMBL" id="RMY93504.1"/>
    </source>
</evidence>
<dbReference type="CDD" id="cd11041">
    <property type="entry name" value="CYP503A1-like"/>
    <property type="match status" value="1"/>
</dbReference>
<dbReference type="OrthoDB" id="1844152at2759"/>
<keyword evidence="3 8" id="KW-0349">Heme</keyword>
<organism evidence="11 12">
    <name type="scientific">Hortaea werneckii</name>
    <name type="common">Black yeast</name>
    <name type="synonym">Cladosporium werneckii</name>
    <dbReference type="NCBI Taxonomy" id="91943"/>
    <lineage>
        <taxon>Eukaryota</taxon>
        <taxon>Fungi</taxon>
        <taxon>Dikarya</taxon>
        <taxon>Ascomycota</taxon>
        <taxon>Pezizomycotina</taxon>
        <taxon>Dothideomycetes</taxon>
        <taxon>Dothideomycetidae</taxon>
        <taxon>Mycosphaerellales</taxon>
        <taxon>Teratosphaeriaceae</taxon>
        <taxon>Hortaea</taxon>
    </lineage>
</organism>
<evidence type="ECO:0000256" key="7">
    <source>
        <dbReference type="ARBA" id="ARBA00023033"/>
    </source>
</evidence>
<dbReference type="InterPro" id="IPR036396">
    <property type="entry name" value="Cyt_P450_sf"/>
</dbReference>
<dbReference type="PROSITE" id="PS00086">
    <property type="entry name" value="CYTOCHROME_P450"/>
    <property type="match status" value="1"/>
</dbReference>
<dbReference type="Proteomes" id="UP000268823">
    <property type="component" value="Unassembled WGS sequence"/>
</dbReference>
<keyword evidence="6 8" id="KW-0408">Iron</keyword>
<keyword evidence="5 9" id="KW-0560">Oxidoreductase</keyword>
<dbReference type="VEuPathDB" id="FungiDB:BTJ68_03212"/>
<dbReference type="InterPro" id="IPR017972">
    <property type="entry name" value="Cyt_P450_CS"/>
</dbReference>
<evidence type="ECO:0000256" key="4">
    <source>
        <dbReference type="ARBA" id="ARBA00022723"/>
    </source>
</evidence>
<reference evidence="11 12" key="1">
    <citation type="journal article" date="2018" name="BMC Genomics">
        <title>Genomic evidence for intraspecific hybridization in a clonal and extremely halotolerant yeast.</title>
        <authorList>
            <person name="Gostincar C."/>
            <person name="Stajich J.E."/>
            <person name="Zupancic J."/>
            <person name="Zalar P."/>
            <person name="Gunde-Cimerman N."/>
        </authorList>
    </citation>
    <scope>NUCLEOTIDE SEQUENCE [LARGE SCALE GENOMIC DNA]</scope>
    <source>
        <strain evidence="11 12">EXF-2788</strain>
    </source>
</reference>
<keyword evidence="10" id="KW-0812">Transmembrane</keyword>
<dbReference type="AlphaFoldDB" id="A0A3M7FYJ2"/>
<feature type="binding site" description="axial binding residue" evidence="8">
    <location>
        <position position="486"/>
    </location>
    <ligand>
        <name>heme</name>
        <dbReference type="ChEBI" id="CHEBI:30413"/>
    </ligand>
    <ligandPart>
        <name>Fe</name>
        <dbReference type="ChEBI" id="CHEBI:18248"/>
    </ligandPart>
</feature>
<comment type="cofactor">
    <cofactor evidence="1 8">
        <name>heme</name>
        <dbReference type="ChEBI" id="CHEBI:30413"/>
    </cofactor>
</comment>
<dbReference type="EMBL" id="QWIR01000020">
    <property type="protein sequence ID" value="RMY93504.1"/>
    <property type="molecule type" value="Genomic_DNA"/>
</dbReference>
<dbReference type="PRINTS" id="PR00465">
    <property type="entry name" value="EP450IV"/>
</dbReference>
<accession>A0A3M7FYJ2</accession>
<dbReference type="GO" id="GO:0016705">
    <property type="term" value="F:oxidoreductase activity, acting on paired donors, with incorporation or reduction of molecular oxygen"/>
    <property type="evidence" value="ECO:0007669"/>
    <property type="project" value="InterPro"/>
</dbReference>
<feature type="transmembrane region" description="Helical" evidence="10">
    <location>
        <begin position="49"/>
        <end position="70"/>
    </location>
</feature>
<comment type="similarity">
    <text evidence="2 9">Belongs to the cytochrome P450 family.</text>
</comment>
<keyword evidence="7 9" id="KW-0503">Monooxygenase</keyword>
<name>A0A3M7FYJ2_HORWE</name>
<dbReference type="GO" id="GO:0004497">
    <property type="term" value="F:monooxygenase activity"/>
    <property type="evidence" value="ECO:0007669"/>
    <property type="project" value="UniProtKB-KW"/>
</dbReference>
<evidence type="ECO:0000256" key="8">
    <source>
        <dbReference type="PIRSR" id="PIRSR602403-1"/>
    </source>
</evidence>
<dbReference type="GO" id="GO:0005506">
    <property type="term" value="F:iron ion binding"/>
    <property type="evidence" value="ECO:0007669"/>
    <property type="project" value="InterPro"/>
</dbReference>
<dbReference type="Pfam" id="PF00067">
    <property type="entry name" value="p450"/>
    <property type="match status" value="1"/>
</dbReference>
<dbReference type="Gene3D" id="1.10.630.10">
    <property type="entry name" value="Cytochrome P450"/>
    <property type="match status" value="1"/>
</dbReference>
<dbReference type="PANTHER" id="PTHR46206:SF2">
    <property type="entry name" value="CYTOCHROME P450 MONOOXYGENASE AUSG-RELATED"/>
    <property type="match status" value="1"/>
</dbReference>
<evidence type="ECO:0000256" key="10">
    <source>
        <dbReference type="SAM" id="Phobius"/>
    </source>
</evidence>
<evidence type="ECO:0000256" key="2">
    <source>
        <dbReference type="ARBA" id="ARBA00010617"/>
    </source>
</evidence>
<protein>
    <recommendedName>
        <fullName evidence="13">Cytochrome P450 monooxygenase</fullName>
    </recommendedName>
</protein>
<comment type="caution">
    <text evidence="11">The sequence shown here is derived from an EMBL/GenBank/DDBJ whole genome shotgun (WGS) entry which is preliminary data.</text>
</comment>
<evidence type="ECO:0000256" key="5">
    <source>
        <dbReference type="ARBA" id="ARBA00023002"/>
    </source>
</evidence>
<evidence type="ECO:0000256" key="1">
    <source>
        <dbReference type="ARBA" id="ARBA00001971"/>
    </source>
</evidence>
<evidence type="ECO:0000256" key="9">
    <source>
        <dbReference type="RuleBase" id="RU000461"/>
    </source>
</evidence>
<evidence type="ECO:0000256" key="6">
    <source>
        <dbReference type="ARBA" id="ARBA00023004"/>
    </source>
</evidence>
<dbReference type="SUPFAM" id="SSF48264">
    <property type="entry name" value="Cytochrome P450"/>
    <property type="match status" value="1"/>
</dbReference>
<evidence type="ECO:0008006" key="13">
    <source>
        <dbReference type="Google" id="ProtNLM"/>
    </source>
</evidence>
<evidence type="ECO:0000256" key="3">
    <source>
        <dbReference type="ARBA" id="ARBA00022617"/>
    </source>
</evidence>
<proteinExistence type="inferred from homology"/>
<keyword evidence="10" id="KW-0472">Membrane</keyword>
<dbReference type="InterPro" id="IPR002403">
    <property type="entry name" value="Cyt_P450_E_grp-IV"/>
</dbReference>
<dbReference type="GO" id="GO:0020037">
    <property type="term" value="F:heme binding"/>
    <property type="evidence" value="ECO:0007669"/>
    <property type="project" value="InterPro"/>
</dbReference>
<keyword evidence="10" id="KW-1133">Transmembrane helix</keyword>